<feature type="region of interest" description="Disordered" evidence="7">
    <location>
        <begin position="962"/>
        <end position="981"/>
    </location>
</feature>
<keyword evidence="3" id="KW-0949">S-adenosyl-L-methionine</keyword>
<feature type="compositionally biased region" description="Basic and acidic residues" evidence="7">
    <location>
        <begin position="321"/>
        <end position="338"/>
    </location>
</feature>
<evidence type="ECO:0000313" key="9">
    <source>
        <dbReference type="EMBL" id="KAK0141659.1"/>
    </source>
</evidence>
<feature type="compositionally biased region" description="Basic and acidic residues" evidence="7">
    <location>
        <begin position="580"/>
        <end position="593"/>
    </location>
</feature>
<feature type="region of interest" description="Disordered" evidence="7">
    <location>
        <begin position="572"/>
        <end position="762"/>
    </location>
</feature>
<organism evidence="9 10">
    <name type="scientific">Merluccius polli</name>
    <name type="common">Benguela hake</name>
    <name type="synonym">Merluccius cadenati</name>
    <dbReference type="NCBI Taxonomy" id="89951"/>
    <lineage>
        <taxon>Eukaryota</taxon>
        <taxon>Metazoa</taxon>
        <taxon>Chordata</taxon>
        <taxon>Craniata</taxon>
        <taxon>Vertebrata</taxon>
        <taxon>Euteleostomi</taxon>
        <taxon>Actinopterygii</taxon>
        <taxon>Neopterygii</taxon>
        <taxon>Teleostei</taxon>
        <taxon>Neoteleostei</taxon>
        <taxon>Acanthomorphata</taxon>
        <taxon>Zeiogadaria</taxon>
        <taxon>Gadariae</taxon>
        <taxon>Gadiformes</taxon>
        <taxon>Gadoidei</taxon>
        <taxon>Merlucciidae</taxon>
        <taxon>Merluccius</taxon>
    </lineage>
</organism>
<evidence type="ECO:0000256" key="3">
    <source>
        <dbReference type="ARBA" id="ARBA00022691"/>
    </source>
</evidence>
<dbReference type="PANTHER" id="PTHR21392:SF0">
    <property type="entry name" value="TRNA-URIDINE AMINOCARBOXYPROPYLTRANSFERASE 2"/>
    <property type="match status" value="1"/>
</dbReference>
<feature type="compositionally biased region" description="Polar residues" evidence="7">
    <location>
        <begin position="534"/>
        <end position="543"/>
    </location>
</feature>
<comment type="catalytic activity">
    <reaction evidence="6">
        <text>a uridine in tRNA + S-adenosyl-L-methionine = a 3-[(3S)-3-amino-3-carboxypropyl]uridine in tRNA + S-methyl-5'-thioadenosine + H(+)</text>
        <dbReference type="Rhea" id="RHEA:62432"/>
        <dbReference type="Rhea" id="RHEA-COMP:13339"/>
        <dbReference type="Rhea" id="RHEA-COMP:16092"/>
        <dbReference type="ChEBI" id="CHEBI:15378"/>
        <dbReference type="ChEBI" id="CHEBI:17509"/>
        <dbReference type="ChEBI" id="CHEBI:59789"/>
        <dbReference type="ChEBI" id="CHEBI:65315"/>
        <dbReference type="ChEBI" id="CHEBI:82930"/>
        <dbReference type="EC" id="2.5.1.25"/>
    </reaction>
</comment>
<feature type="compositionally biased region" description="Basic and acidic residues" evidence="7">
    <location>
        <begin position="671"/>
        <end position="682"/>
    </location>
</feature>
<evidence type="ECO:0000256" key="1">
    <source>
        <dbReference type="ARBA" id="ARBA00012386"/>
    </source>
</evidence>
<feature type="region of interest" description="Disordered" evidence="7">
    <location>
        <begin position="274"/>
        <end position="293"/>
    </location>
</feature>
<proteinExistence type="inferred from homology"/>
<dbReference type="InterPro" id="IPR005636">
    <property type="entry name" value="DTW"/>
</dbReference>
<keyword evidence="2" id="KW-0808">Transferase</keyword>
<evidence type="ECO:0000256" key="4">
    <source>
        <dbReference type="ARBA" id="ARBA00022694"/>
    </source>
</evidence>
<name>A0AA47MJW9_MERPO</name>
<gene>
    <name evidence="9" type="primary">DTWD2</name>
    <name evidence="9" type="ORF">N1851_020682</name>
</gene>
<dbReference type="Proteomes" id="UP001174136">
    <property type="component" value="Unassembled WGS sequence"/>
</dbReference>
<dbReference type="SMART" id="SM01144">
    <property type="entry name" value="DTW"/>
    <property type="match status" value="1"/>
</dbReference>
<evidence type="ECO:0000259" key="8">
    <source>
        <dbReference type="SMART" id="SM01144"/>
    </source>
</evidence>
<dbReference type="PANTHER" id="PTHR21392">
    <property type="entry name" value="TRNA-URIDINE AMINOCARBOXYPROPYLTRANSFERASE 2"/>
    <property type="match status" value="1"/>
</dbReference>
<dbReference type="GO" id="GO:0016432">
    <property type="term" value="F:tRNA-uridine aminocarboxypropyltransferase activity"/>
    <property type="evidence" value="ECO:0007669"/>
    <property type="project" value="UniProtKB-EC"/>
</dbReference>
<accession>A0AA47MJW9</accession>
<feature type="region of interest" description="Disordered" evidence="7">
    <location>
        <begin position="310"/>
        <end position="352"/>
    </location>
</feature>
<dbReference type="EC" id="2.5.1.25" evidence="1"/>
<evidence type="ECO:0000256" key="2">
    <source>
        <dbReference type="ARBA" id="ARBA00022679"/>
    </source>
</evidence>
<feature type="domain" description="DTW" evidence="8">
    <location>
        <begin position="867"/>
        <end position="1074"/>
    </location>
</feature>
<comment type="similarity">
    <text evidence="5">Belongs to the TDD superfamily. DTWD2 family.</text>
</comment>
<comment type="caution">
    <text evidence="9">The sequence shown here is derived from an EMBL/GenBank/DDBJ whole genome shotgun (WGS) entry which is preliminary data.</text>
</comment>
<dbReference type="Pfam" id="PF03942">
    <property type="entry name" value="DTW"/>
    <property type="match status" value="1"/>
</dbReference>
<dbReference type="InterPro" id="IPR039262">
    <property type="entry name" value="DTWD2/TAPT"/>
</dbReference>
<feature type="compositionally biased region" description="Acidic residues" evidence="7">
    <location>
        <begin position="688"/>
        <end position="698"/>
    </location>
</feature>
<feature type="region of interest" description="Disordered" evidence="7">
    <location>
        <begin position="534"/>
        <end position="558"/>
    </location>
</feature>
<dbReference type="AlphaFoldDB" id="A0AA47MJW9"/>
<evidence type="ECO:0000256" key="7">
    <source>
        <dbReference type="SAM" id="MobiDB-lite"/>
    </source>
</evidence>
<protein>
    <recommendedName>
        <fullName evidence="1">tRNA-uridine aminocarboxypropyltransferase</fullName>
        <ecNumber evidence="1">2.5.1.25</ecNumber>
    </recommendedName>
</protein>
<keyword evidence="10" id="KW-1185">Reference proteome</keyword>
<sequence>MATMDAEDFIRTDVDTVTVLACDDDTKQQPECSEVEDLQNSLRQAVHDETVRPKMQCLMMDPSFSMVTMQGEDSGIEWETSASRCTTPWASEAGNAPLELYAAPSIRPPTPGALPAGRIIIVMDEESISRRKKTKDRAQIASRIKRQQREALEEQGEVVGRPELVGFSLPNVKADEEQQKDVENTAGDHEQQLFCLVAEGSEILNIVVPPILASVDEEESTVMEDNLSYLEESPVIKSSGTTDDSVFEFNNDVPILTQAVARFNANEGREVASNPYSNLMDPPGAPVMRPQARGTTSNVDYFENFSLIDAQSPGSPAVIKEGQEKQQTEEQEDAKESQENEEPSLPPRIRGVHVDEGEADLGEEDMVCALLDDVFYGGTNEVMIHESSDIEQCRSPRSPLKQSGSALFGSQDDILTPIFLPEGPAKIIDPILFEEPKAMAFLYTDLIQEEDTESLASEKSFHSRHSDREARGYLEKYVLKDETPVLETTKRESVPEETGGVRLLSQDSYDFGDLPANPGKANINNGEDEITDFFRSSGNSSPCDMNPFDKSEQEEDEAQAKIRARLEVIQATQQMFPSGKPRERDCTENRTEPTEISEGYEFVAEDKDWSSMPEDEFASSPPGEPGIEYSSDKMPMPVAPPRKKVSGAPKTSLDLTPLSPVEGPEEGDVAGVKEQRVEDKETASPAETADEGEGEQEESSGQQSDSTADTTDKSGIVKDEGGSSDMVESSETDKHTDISSTDSAKIELRLDPEGINVTESTGGDVTTCPHALVPEPAKEKGQCIILWQQRVYCASPTTQFDPAKQDVRVQGACVRPTHFTAMEDRLSSVFSTDDITHPDSFETSSPEDGEIDVFGDLAALPVEICERRPTCLRCRRPQKVCLCPFLPVHPLDVSTCLYIVQHPAEESRVLRTVPLLAACLPPGKCHVIVGRRFSEERHPDLAAVCRDARTLIMYPGPGAQNLEELLPHNQPDQPDQPDPEARTAGYNVILIDGTWSQAKDIFLRNNLLHLPKQVQLSSTLSSQYVIRTQPTNICLSTLECAALTLSTLEQKEYIKEVLLRPLKALCSFQLEHGAQVHHSKEHLLRNGLYDKPMPKNKRKIKRMEKLVTDQNV</sequence>
<keyword evidence="4" id="KW-0819">tRNA processing</keyword>
<evidence type="ECO:0000256" key="6">
    <source>
        <dbReference type="ARBA" id="ARBA00048718"/>
    </source>
</evidence>
<feature type="compositionally biased region" description="Basic and acidic residues" evidence="7">
    <location>
        <begin position="710"/>
        <end position="721"/>
    </location>
</feature>
<evidence type="ECO:0000313" key="10">
    <source>
        <dbReference type="Proteomes" id="UP001174136"/>
    </source>
</evidence>
<dbReference type="EMBL" id="JAOPHQ010003764">
    <property type="protein sequence ID" value="KAK0141659.1"/>
    <property type="molecule type" value="Genomic_DNA"/>
</dbReference>
<reference evidence="9" key="1">
    <citation type="journal article" date="2023" name="Front. Mar. Sci.">
        <title>A new Merluccius polli reference genome to investigate the effects of global change in West African waters.</title>
        <authorList>
            <person name="Mateo J.L."/>
            <person name="Blanco-Fernandez C."/>
            <person name="Garcia-Vazquez E."/>
            <person name="Machado-Schiaffino G."/>
        </authorList>
    </citation>
    <scope>NUCLEOTIDE SEQUENCE</scope>
    <source>
        <strain evidence="9">C29</strain>
        <tissue evidence="9">Fin</tissue>
    </source>
</reference>
<evidence type="ECO:0000256" key="5">
    <source>
        <dbReference type="ARBA" id="ARBA00034489"/>
    </source>
</evidence>
<dbReference type="GO" id="GO:0008033">
    <property type="term" value="P:tRNA processing"/>
    <property type="evidence" value="ECO:0007669"/>
    <property type="project" value="UniProtKB-KW"/>
</dbReference>